<keyword evidence="1" id="KW-0472">Membrane</keyword>
<keyword evidence="1" id="KW-1133">Transmembrane helix</keyword>
<dbReference type="InterPro" id="IPR057446">
    <property type="entry name" value="PH_bac"/>
</dbReference>
<evidence type="ECO:0000259" key="2">
    <source>
        <dbReference type="Pfam" id="PF25362"/>
    </source>
</evidence>
<dbReference type="Pfam" id="PF25362">
    <property type="entry name" value="bPH_11"/>
    <property type="match status" value="1"/>
</dbReference>
<proteinExistence type="predicted"/>
<evidence type="ECO:0000256" key="1">
    <source>
        <dbReference type="SAM" id="Phobius"/>
    </source>
</evidence>
<feature type="transmembrane region" description="Helical" evidence="1">
    <location>
        <begin position="6"/>
        <end position="25"/>
    </location>
</feature>
<keyword evidence="1" id="KW-0812">Transmembrane</keyword>
<reference evidence="3" key="1">
    <citation type="submission" date="2020-05" db="EMBL/GenBank/DDBJ databases">
        <authorList>
            <person name="Chiriac C."/>
            <person name="Salcher M."/>
            <person name="Ghai R."/>
            <person name="Kavagutti S V."/>
        </authorList>
    </citation>
    <scope>NUCLEOTIDE SEQUENCE</scope>
</reference>
<feature type="domain" description="PH" evidence="2">
    <location>
        <begin position="45"/>
        <end position="146"/>
    </location>
</feature>
<organism evidence="3">
    <name type="scientific">freshwater metagenome</name>
    <dbReference type="NCBI Taxonomy" id="449393"/>
    <lineage>
        <taxon>unclassified sequences</taxon>
        <taxon>metagenomes</taxon>
        <taxon>ecological metagenomes</taxon>
    </lineage>
</organism>
<sequence length="162" mass="17565">MTQEIAGSMMIALMVVGLGLALWGWRRRVARYRGEAEALIRDAPASVALADIDALYVATTEALDPLQRIAAGPLSYRAKARLALHPEGLLVRIPGEDPVLFPAEGLEAGRATWTIDRVVETDGLVMVRWRLAGRDVDSYFRIVDGSATALIDALGRVGRGKK</sequence>
<dbReference type="AlphaFoldDB" id="A0A6J6E5R1"/>
<dbReference type="EMBL" id="CAEZTM010000024">
    <property type="protein sequence ID" value="CAB4570555.1"/>
    <property type="molecule type" value="Genomic_DNA"/>
</dbReference>
<protein>
    <submittedName>
        <fullName evidence="3">Unannotated protein</fullName>
    </submittedName>
</protein>
<name>A0A6J6E5R1_9ZZZZ</name>
<gene>
    <name evidence="3" type="ORF">UFOPK1684_00680</name>
</gene>
<evidence type="ECO:0000313" key="3">
    <source>
        <dbReference type="EMBL" id="CAB4570555.1"/>
    </source>
</evidence>
<accession>A0A6J6E5R1</accession>